<evidence type="ECO:0008006" key="3">
    <source>
        <dbReference type="Google" id="ProtNLM"/>
    </source>
</evidence>
<evidence type="ECO:0000313" key="1">
    <source>
        <dbReference type="EMBL" id="KAK2654785.1"/>
    </source>
</evidence>
<evidence type="ECO:0000313" key="2">
    <source>
        <dbReference type="Proteomes" id="UP001280121"/>
    </source>
</evidence>
<reference evidence="1" key="1">
    <citation type="journal article" date="2023" name="Plant J.">
        <title>Genome sequences and population genomics provide insights into the demographic history, inbreeding, and mutation load of two 'living fossil' tree species of Dipteronia.</title>
        <authorList>
            <person name="Feng Y."/>
            <person name="Comes H.P."/>
            <person name="Chen J."/>
            <person name="Zhu S."/>
            <person name="Lu R."/>
            <person name="Zhang X."/>
            <person name="Li P."/>
            <person name="Qiu J."/>
            <person name="Olsen K.M."/>
            <person name="Qiu Y."/>
        </authorList>
    </citation>
    <scope>NUCLEOTIDE SEQUENCE</scope>
    <source>
        <strain evidence="1">KIB01</strain>
    </source>
</reference>
<protein>
    <recommendedName>
        <fullName evidence="3">Reverse transcriptase domain-containing protein</fullName>
    </recommendedName>
</protein>
<dbReference type="PANTHER" id="PTHR36617:SF5">
    <property type="entry name" value="OS05G0421675 PROTEIN"/>
    <property type="match status" value="1"/>
</dbReference>
<keyword evidence="2" id="KW-1185">Reference proteome</keyword>
<dbReference type="AlphaFoldDB" id="A0AAD9X8M9"/>
<name>A0AAD9X8M9_9ROSI</name>
<accession>A0AAD9X8M9</accession>
<gene>
    <name evidence="1" type="ORF">Ddye_014641</name>
</gene>
<dbReference type="PANTHER" id="PTHR36617">
    <property type="entry name" value="PROTEIN, PUTATIVE-RELATED"/>
    <property type="match status" value="1"/>
</dbReference>
<sequence length="392" mass="44607">MEGDKNTPFFHCAANGRRRRNLITELSIDWILSLILYASEVRFLVSLSSILKGRRGEDLECLGKRSVVKEINKAFIALIPKVGKPESMKDYKPNCLVSACYKLLSKVLANRLRKVMDSIIGETQMAFVSKRQILDYFVIVEKIINKWKDICLEGRPLKESFPRCFVFAVNLLGVVQDFGNCVEENWVWKIDMRRPSFNWEKDEWRCLLAILECIPFRRNLPDVIAWSLSLNGVFSIGSFRKGMEESPNILASVPKFICKGIFPSKIEIFVWQLWKGKVSQAADLVKYRIVWWFKNLGKGSNESIDSLLRNIKDICVDSFKVKKLKIVDWIPPFIDNLKFNVDGSSEGKSWPSGIGGALRDSNGKALFSQLVLAGLSALFCACFGWSCGVCLF</sequence>
<dbReference type="Proteomes" id="UP001280121">
    <property type="component" value="Unassembled WGS sequence"/>
</dbReference>
<organism evidence="1 2">
    <name type="scientific">Dipteronia dyeriana</name>
    <dbReference type="NCBI Taxonomy" id="168575"/>
    <lineage>
        <taxon>Eukaryota</taxon>
        <taxon>Viridiplantae</taxon>
        <taxon>Streptophyta</taxon>
        <taxon>Embryophyta</taxon>
        <taxon>Tracheophyta</taxon>
        <taxon>Spermatophyta</taxon>
        <taxon>Magnoliopsida</taxon>
        <taxon>eudicotyledons</taxon>
        <taxon>Gunneridae</taxon>
        <taxon>Pentapetalae</taxon>
        <taxon>rosids</taxon>
        <taxon>malvids</taxon>
        <taxon>Sapindales</taxon>
        <taxon>Sapindaceae</taxon>
        <taxon>Hippocastanoideae</taxon>
        <taxon>Acereae</taxon>
        <taxon>Dipteronia</taxon>
    </lineage>
</organism>
<proteinExistence type="predicted"/>
<dbReference type="EMBL" id="JANJYI010000004">
    <property type="protein sequence ID" value="KAK2654785.1"/>
    <property type="molecule type" value="Genomic_DNA"/>
</dbReference>
<comment type="caution">
    <text evidence="1">The sequence shown here is derived from an EMBL/GenBank/DDBJ whole genome shotgun (WGS) entry which is preliminary data.</text>
</comment>